<dbReference type="AlphaFoldDB" id="A0A8H7GWN2"/>
<dbReference type="InterPro" id="IPR011249">
    <property type="entry name" value="Metalloenz_LuxS/M16"/>
</dbReference>
<comment type="caution">
    <text evidence="1">The sequence shown here is derived from an EMBL/GenBank/DDBJ whole genome shotgun (WGS) entry which is preliminary data.</text>
</comment>
<keyword evidence="2" id="KW-1185">Reference proteome</keyword>
<dbReference type="Proteomes" id="UP000649328">
    <property type="component" value="Unassembled WGS sequence"/>
</dbReference>
<accession>A0A8H7GWN2</accession>
<reference evidence="1" key="1">
    <citation type="submission" date="2020-10" db="EMBL/GenBank/DDBJ databases">
        <title>The Whole-Genome Sequence of Metschnikowia persimmonesis, a Novel Endophytic Yeast Species Isolated from Medicinal Plant Diospyros kaki Thumb.</title>
        <authorList>
            <person name="Rahmat E."/>
            <person name="Kang Y."/>
        </authorList>
    </citation>
    <scope>NUCLEOTIDE SEQUENCE</scope>
    <source>
        <strain evidence="1">KIOM G15050</strain>
    </source>
</reference>
<organism evidence="1 2">
    <name type="scientific">Metschnikowia pulcherrima</name>
    <dbReference type="NCBI Taxonomy" id="27326"/>
    <lineage>
        <taxon>Eukaryota</taxon>
        <taxon>Fungi</taxon>
        <taxon>Dikarya</taxon>
        <taxon>Ascomycota</taxon>
        <taxon>Saccharomycotina</taxon>
        <taxon>Pichiomycetes</taxon>
        <taxon>Metschnikowiaceae</taxon>
        <taxon>Metschnikowia</taxon>
    </lineage>
</organism>
<proteinExistence type="predicted"/>
<dbReference type="SUPFAM" id="SSF63411">
    <property type="entry name" value="LuxS/MPP-like metallohydrolase"/>
    <property type="match status" value="2"/>
</dbReference>
<dbReference type="OrthoDB" id="952271at2759"/>
<dbReference type="Gene3D" id="3.30.830.10">
    <property type="entry name" value="Metalloenzyme, LuxS/M16 peptidase-like"/>
    <property type="match status" value="2"/>
</dbReference>
<sequence length="403" mass="44707">MRRERALIQIVDASFTNLHQFSKINTNIVKDPYFGFEYAKLSYDFSNLPEQPDLHPKICHPLGTLRTVAYSLLASRPQQVTTKYRHLKLAESPPQLWCSEDNIQIWTHAQGEGAEVTAHICFKGVSADAENLVGIEILASIVGKKLQFSLYNLVSLGCAWGLYVNVNGVPSIMVSASGPEVLACSVLKMIMNELVTCLQSIADCSYQDIKQARVLLRRTYEEYANSGGVKLVFVMASMLFDEGLISPADRIKALELIDTDGVTLLATQMLASHCFTSVFVSGTVSESTLLNVREHCTWTSSHGPINTLNHPISGYILPAGKSYELEMKGPPGDALAVVYYYIQMGERCDLKTYAMAKLAESVLSAHAFDELRMKRNLGYGIFTGMRFFKKNVWPPNHNPHGPA</sequence>
<evidence type="ECO:0000313" key="2">
    <source>
        <dbReference type="Proteomes" id="UP000649328"/>
    </source>
</evidence>
<protein>
    <submittedName>
        <fullName evidence="1">Uncharacterized protein</fullName>
    </submittedName>
</protein>
<dbReference type="EMBL" id="JACBPP010000003">
    <property type="protein sequence ID" value="KAF8003098.1"/>
    <property type="molecule type" value="Genomic_DNA"/>
</dbReference>
<evidence type="ECO:0000313" key="1">
    <source>
        <dbReference type="EMBL" id="KAF8003098.1"/>
    </source>
</evidence>
<gene>
    <name evidence="1" type="ORF">HF325_002343</name>
</gene>
<dbReference type="GO" id="GO:0046872">
    <property type="term" value="F:metal ion binding"/>
    <property type="evidence" value="ECO:0007669"/>
    <property type="project" value="InterPro"/>
</dbReference>
<name>A0A8H7GWN2_9ASCO</name>